<comment type="similarity">
    <text evidence="2">Belongs to the major facilitator superfamily. Sugar transporter (TC 2.A.1.1) family.</text>
</comment>
<sequence length="494" mass="54039">MISVPLIVAMVACVAGIANFSYDAAMINSLNILEAFQTYFSLNSKWTGLIVAIVNIGSIAAMPFSGLVMDKYGRRRGMMVGSVIALVGAALQASAQEIGQLLAGRFFIGASFIFTAAGGAPWLMEIASANQRRIITNSMLGSLPIVGMCGGIVFLYIWDYDSEWSWRGGLLGEIIGPLVSLIALIFSPESIRYLVSNDRMGEAFDVLVKLRGTSADDIDTIIEFDQIKNTLRHEHETETSNAWVPLFKPASNFRRFSIAVLTQIFYQTNGSNFMQAFFSLVLVSAGVTDKKLLLKIGIGNSAWAACATILGIFMIEKFGARPMMLWSTPVLCIGFILMAILQNRSEATGHHGYSMSAVAVCFLFQAASFSSWIILAFSFPSEILKYSQRARGIAVSQAIGYLFATMMAFTVPLAIEHIPWEFFIICAAWVAPMFPVIWWLFPDTQGRTLEEVDALFEGSAAEEWLHTGESIEGRPDSPDGKMASRKSGGRVSLT</sequence>
<keyword evidence="10" id="KW-1185">Reference proteome</keyword>
<dbReference type="EMBL" id="JAANBB010000051">
    <property type="protein sequence ID" value="KAF7553039.1"/>
    <property type="molecule type" value="Genomic_DNA"/>
</dbReference>
<keyword evidence="3 7" id="KW-0812">Transmembrane</keyword>
<dbReference type="PANTHER" id="PTHR48022:SF2">
    <property type="entry name" value="PLASTIDIC GLUCOSE TRANSPORTER 4"/>
    <property type="match status" value="1"/>
</dbReference>
<dbReference type="Gene3D" id="1.20.1250.20">
    <property type="entry name" value="MFS general substrate transporter like domains"/>
    <property type="match status" value="1"/>
</dbReference>
<reference evidence="9" key="1">
    <citation type="submission" date="2020-03" db="EMBL/GenBank/DDBJ databases">
        <title>Draft Genome Sequence of Cylindrodendrum hubeiense.</title>
        <authorList>
            <person name="Buettner E."/>
            <person name="Kellner H."/>
        </authorList>
    </citation>
    <scope>NUCLEOTIDE SEQUENCE</scope>
    <source>
        <strain evidence="9">IHI 201604</strain>
    </source>
</reference>
<name>A0A9P5LD42_9HYPO</name>
<dbReference type="Proteomes" id="UP000722485">
    <property type="component" value="Unassembled WGS sequence"/>
</dbReference>
<evidence type="ECO:0000256" key="1">
    <source>
        <dbReference type="ARBA" id="ARBA00004141"/>
    </source>
</evidence>
<comment type="subcellular location">
    <subcellularLocation>
        <location evidence="1">Membrane</location>
        <topology evidence="1">Multi-pass membrane protein</topology>
    </subcellularLocation>
</comment>
<evidence type="ECO:0000256" key="6">
    <source>
        <dbReference type="SAM" id="MobiDB-lite"/>
    </source>
</evidence>
<feature type="compositionally biased region" description="Basic and acidic residues" evidence="6">
    <location>
        <begin position="467"/>
        <end position="479"/>
    </location>
</feature>
<organism evidence="9 10">
    <name type="scientific">Cylindrodendrum hubeiense</name>
    <dbReference type="NCBI Taxonomy" id="595255"/>
    <lineage>
        <taxon>Eukaryota</taxon>
        <taxon>Fungi</taxon>
        <taxon>Dikarya</taxon>
        <taxon>Ascomycota</taxon>
        <taxon>Pezizomycotina</taxon>
        <taxon>Sordariomycetes</taxon>
        <taxon>Hypocreomycetidae</taxon>
        <taxon>Hypocreales</taxon>
        <taxon>Nectriaceae</taxon>
        <taxon>Cylindrodendrum</taxon>
    </lineage>
</organism>
<evidence type="ECO:0000259" key="8">
    <source>
        <dbReference type="PROSITE" id="PS50850"/>
    </source>
</evidence>
<dbReference type="InterPro" id="IPR020846">
    <property type="entry name" value="MFS_dom"/>
</dbReference>
<dbReference type="GO" id="GO:0016020">
    <property type="term" value="C:membrane"/>
    <property type="evidence" value="ECO:0007669"/>
    <property type="project" value="UniProtKB-SubCell"/>
</dbReference>
<dbReference type="SUPFAM" id="SSF103473">
    <property type="entry name" value="MFS general substrate transporter"/>
    <property type="match status" value="1"/>
</dbReference>
<dbReference type="AlphaFoldDB" id="A0A9P5LD42"/>
<feature type="transmembrane region" description="Helical" evidence="7">
    <location>
        <begin position="398"/>
        <end position="415"/>
    </location>
</feature>
<evidence type="ECO:0000256" key="4">
    <source>
        <dbReference type="ARBA" id="ARBA00022989"/>
    </source>
</evidence>
<dbReference type="PROSITE" id="PS00216">
    <property type="entry name" value="SUGAR_TRANSPORT_1"/>
    <property type="match status" value="1"/>
</dbReference>
<evidence type="ECO:0000256" key="7">
    <source>
        <dbReference type="SAM" id="Phobius"/>
    </source>
</evidence>
<evidence type="ECO:0000256" key="2">
    <source>
        <dbReference type="ARBA" id="ARBA00010992"/>
    </source>
</evidence>
<dbReference type="PANTHER" id="PTHR48022">
    <property type="entry name" value="PLASTIDIC GLUCOSE TRANSPORTER 4"/>
    <property type="match status" value="1"/>
</dbReference>
<feature type="transmembrane region" description="Helical" evidence="7">
    <location>
        <begin position="353"/>
        <end position="377"/>
    </location>
</feature>
<feature type="domain" description="Major facilitator superfamily (MFS) profile" evidence="8">
    <location>
        <begin position="9"/>
        <end position="445"/>
    </location>
</feature>
<protein>
    <recommendedName>
        <fullName evidence="8">Major facilitator superfamily (MFS) profile domain-containing protein</fullName>
    </recommendedName>
</protein>
<gene>
    <name evidence="9" type="ORF">G7Z17_g3891</name>
</gene>
<evidence type="ECO:0000256" key="3">
    <source>
        <dbReference type="ARBA" id="ARBA00022692"/>
    </source>
</evidence>
<comment type="caution">
    <text evidence="9">The sequence shown here is derived from an EMBL/GenBank/DDBJ whole genome shotgun (WGS) entry which is preliminary data.</text>
</comment>
<dbReference type="GO" id="GO:0005351">
    <property type="term" value="F:carbohydrate:proton symporter activity"/>
    <property type="evidence" value="ECO:0007669"/>
    <property type="project" value="TreeGrafter"/>
</dbReference>
<dbReference type="InterPro" id="IPR005828">
    <property type="entry name" value="MFS_sugar_transport-like"/>
</dbReference>
<keyword evidence="5 7" id="KW-0472">Membrane</keyword>
<feature type="transmembrane region" description="Helical" evidence="7">
    <location>
        <begin position="264"/>
        <end position="286"/>
    </location>
</feature>
<dbReference type="OrthoDB" id="4540492at2759"/>
<feature type="transmembrane region" description="Helical" evidence="7">
    <location>
        <begin position="164"/>
        <end position="186"/>
    </location>
</feature>
<evidence type="ECO:0000313" key="9">
    <source>
        <dbReference type="EMBL" id="KAF7553039.1"/>
    </source>
</evidence>
<evidence type="ECO:0000313" key="10">
    <source>
        <dbReference type="Proteomes" id="UP000722485"/>
    </source>
</evidence>
<dbReference type="InterPro" id="IPR005829">
    <property type="entry name" value="Sugar_transporter_CS"/>
</dbReference>
<dbReference type="InterPro" id="IPR036259">
    <property type="entry name" value="MFS_trans_sf"/>
</dbReference>
<keyword evidence="4 7" id="KW-1133">Transmembrane helix</keyword>
<feature type="transmembrane region" description="Helical" evidence="7">
    <location>
        <begin position="322"/>
        <end position="341"/>
    </location>
</feature>
<dbReference type="InterPro" id="IPR050360">
    <property type="entry name" value="MFS_Sugar_Transporters"/>
</dbReference>
<dbReference type="Pfam" id="PF00083">
    <property type="entry name" value="Sugar_tr"/>
    <property type="match status" value="1"/>
</dbReference>
<dbReference type="PROSITE" id="PS50850">
    <property type="entry name" value="MFS"/>
    <property type="match status" value="1"/>
</dbReference>
<feature type="transmembrane region" description="Helical" evidence="7">
    <location>
        <begin position="421"/>
        <end position="441"/>
    </location>
</feature>
<feature type="transmembrane region" description="Helical" evidence="7">
    <location>
        <begin position="101"/>
        <end position="123"/>
    </location>
</feature>
<evidence type="ECO:0000256" key="5">
    <source>
        <dbReference type="ARBA" id="ARBA00023136"/>
    </source>
</evidence>
<feature type="transmembrane region" description="Helical" evidence="7">
    <location>
        <begin position="44"/>
        <end position="65"/>
    </location>
</feature>
<accession>A0A9P5LD42</accession>
<proteinExistence type="inferred from homology"/>
<feature type="transmembrane region" description="Helical" evidence="7">
    <location>
        <begin position="77"/>
        <end position="95"/>
    </location>
</feature>
<feature type="transmembrane region" description="Helical" evidence="7">
    <location>
        <begin position="292"/>
        <end position="315"/>
    </location>
</feature>
<feature type="transmembrane region" description="Helical" evidence="7">
    <location>
        <begin position="135"/>
        <end position="158"/>
    </location>
</feature>
<feature type="region of interest" description="Disordered" evidence="6">
    <location>
        <begin position="467"/>
        <end position="494"/>
    </location>
</feature>